<organism evidence="2 3">
    <name type="scientific">Burkholderia stagnalis</name>
    <dbReference type="NCBI Taxonomy" id="1503054"/>
    <lineage>
        <taxon>Bacteria</taxon>
        <taxon>Pseudomonadati</taxon>
        <taxon>Pseudomonadota</taxon>
        <taxon>Betaproteobacteria</taxon>
        <taxon>Burkholderiales</taxon>
        <taxon>Burkholderiaceae</taxon>
        <taxon>Burkholderia</taxon>
        <taxon>Burkholderia cepacia complex</taxon>
    </lineage>
</organism>
<dbReference type="GO" id="GO:0005524">
    <property type="term" value="F:ATP binding"/>
    <property type="evidence" value="ECO:0007669"/>
    <property type="project" value="UniProtKB-KW"/>
</dbReference>
<sequence>MANANKEWLQAIAGKAGTKASEVEAVLAAHRIQPTPVLGTPRRLYLREIEFSGIKSGIANGGPFCFSWKDLQHGLWAMLSEQNFRGKSTIIEVARWMLRGHESSTLQEDVRSWIHKARLRFVLDADTFEIDAKTQGQVIGSLSRVRSTGEDCSEESTELAAFESAAQFESVMANFFMQAFSMDAIATWRKNGSEDGTPVAHGWAALSGAMFIGTNYEVLLGDLPTQSGVPARLMQMYLGVPWVSTLAAARTALQVVEQAARSSLRRNAQSQNKAKQRAESIESELGIKRAELQAMPSDDAIRKAIETDSELLASIQRKVHALTERLEREATALRLAEAASMEDKCDLQTHSDAMSASAVFRRLEPKCCPRCDHTISKARMEREHTAFACSVCGESISNSEDAEALKLQLEEQAAASQVAAKQAKKRHEETSTTLQNQREQIRELQQRIEAATLHLASHVKRQELVTAVAVLEGRLEEASLIQNPPDDDRSSEIKILTAVAAETEARVKEVRDGLLADVSARLVQYAKAFGMENLSDATLKGNGNLSLTKAGAPTSYSRVTEGEKLRLKVATVLAMIEIAEDRGIGRHPGLLMIDSPAAQEVSPDDVDHLVTGLQEVSGKLPHMQVFVAGITSKAITDHIPTSHRQQASGTAFLW</sequence>
<dbReference type="Proteomes" id="UP000473470">
    <property type="component" value="Unassembled WGS sequence"/>
</dbReference>
<feature type="coiled-coil region" evidence="1">
    <location>
        <begin position="406"/>
        <end position="461"/>
    </location>
</feature>
<gene>
    <name evidence="2" type="ORF">F7R25_20955</name>
</gene>
<proteinExistence type="predicted"/>
<dbReference type="EMBL" id="VZOK01000031">
    <property type="protein sequence ID" value="KAB0636149.1"/>
    <property type="molecule type" value="Genomic_DNA"/>
</dbReference>
<dbReference type="RefSeq" id="WP_059879032.1">
    <property type="nucleotide sequence ID" value="NZ_CABVPM010000045.1"/>
</dbReference>
<dbReference type="InterPro" id="IPR027417">
    <property type="entry name" value="P-loop_NTPase"/>
</dbReference>
<reference evidence="2 3" key="1">
    <citation type="submission" date="2019-09" db="EMBL/GenBank/DDBJ databases">
        <title>Draft genome sequences of 48 bacterial type strains from the CCUG.</title>
        <authorList>
            <person name="Tunovic T."/>
            <person name="Pineiro-Iglesias B."/>
            <person name="Unosson C."/>
            <person name="Inganas E."/>
            <person name="Ohlen M."/>
            <person name="Cardew S."/>
            <person name="Jensie-Markopoulos S."/>
            <person name="Salva-Serra F."/>
            <person name="Jaen-Luchoro D."/>
            <person name="Karlsson R."/>
            <person name="Svensson-Stadler L."/>
            <person name="Chun J."/>
            <person name="Moore E."/>
        </authorList>
    </citation>
    <scope>NUCLEOTIDE SEQUENCE [LARGE SCALE GENOMIC DNA]</scope>
    <source>
        <strain evidence="2 3">CCUG 65686</strain>
    </source>
</reference>
<name>A0A6L3MTR8_9BURK</name>
<keyword evidence="2" id="KW-0067">ATP-binding</keyword>
<keyword evidence="1" id="KW-0175">Coiled coil</keyword>
<evidence type="ECO:0000256" key="1">
    <source>
        <dbReference type="SAM" id="Coils"/>
    </source>
</evidence>
<keyword evidence="2" id="KW-0547">Nucleotide-binding</keyword>
<evidence type="ECO:0000313" key="2">
    <source>
        <dbReference type="EMBL" id="KAB0636149.1"/>
    </source>
</evidence>
<accession>A0A6L3MTR8</accession>
<evidence type="ECO:0000313" key="3">
    <source>
        <dbReference type="Proteomes" id="UP000473470"/>
    </source>
</evidence>
<comment type="caution">
    <text evidence="2">The sequence shown here is derived from an EMBL/GenBank/DDBJ whole genome shotgun (WGS) entry which is preliminary data.</text>
</comment>
<dbReference type="Gene3D" id="3.40.50.300">
    <property type="entry name" value="P-loop containing nucleotide triphosphate hydrolases"/>
    <property type="match status" value="1"/>
</dbReference>
<protein>
    <submittedName>
        <fullName evidence="2">Large ATP-binding protein</fullName>
    </submittedName>
</protein>
<dbReference type="AlphaFoldDB" id="A0A6L3MTR8"/>